<dbReference type="AlphaFoldDB" id="A0A939RUY0"/>
<dbReference type="RefSeq" id="WP_208054213.1">
    <property type="nucleotide sequence ID" value="NZ_JAGEMK010000001.1"/>
</dbReference>
<keyword evidence="2" id="KW-0472">Membrane</keyword>
<evidence type="ECO:0000256" key="1">
    <source>
        <dbReference type="SAM" id="MobiDB-lite"/>
    </source>
</evidence>
<feature type="compositionally biased region" description="Basic and acidic residues" evidence="1">
    <location>
        <begin position="1"/>
        <end position="21"/>
    </location>
</feature>
<sequence>MASRPHSADEPADDAHDHLDDDLSVDPADAPDPTDVQTRWEEIVAQLGDLDLDVDATEDPTRPAEATAPGDDPEPPRGRRAEPPARAGDGDTPPAERDAPVPAPTGPRAWSLDPAVEEAEEHFTPPEPGPVLGGDPLLTMAWVAAVGVPALVLLGIVLWRDMPTVLLQVAAAVFAVGLGILVWRMPHERGDDDRGNGAVV</sequence>
<keyword evidence="2" id="KW-1133">Transmembrane helix</keyword>
<reference evidence="3" key="1">
    <citation type="submission" date="2021-03" db="EMBL/GenBank/DDBJ databases">
        <title>Actinotalea soli sp. nov., isolated from soil.</title>
        <authorList>
            <person name="Ping W."/>
            <person name="Zhang J."/>
        </authorList>
    </citation>
    <scope>NUCLEOTIDE SEQUENCE</scope>
    <source>
        <strain evidence="3">BY-33</strain>
    </source>
</reference>
<protein>
    <recommendedName>
        <fullName evidence="5">DUF308 domain-containing protein</fullName>
    </recommendedName>
</protein>
<gene>
    <name evidence="3" type="ORF">J4G33_02055</name>
</gene>
<comment type="caution">
    <text evidence="3">The sequence shown here is derived from an EMBL/GenBank/DDBJ whole genome shotgun (WGS) entry which is preliminary data.</text>
</comment>
<proteinExistence type="predicted"/>
<evidence type="ECO:0008006" key="5">
    <source>
        <dbReference type="Google" id="ProtNLM"/>
    </source>
</evidence>
<evidence type="ECO:0000313" key="3">
    <source>
        <dbReference type="EMBL" id="MBO1750581.1"/>
    </source>
</evidence>
<organism evidence="3 4">
    <name type="scientific">Actinotalea soli</name>
    <dbReference type="NCBI Taxonomy" id="2819234"/>
    <lineage>
        <taxon>Bacteria</taxon>
        <taxon>Bacillati</taxon>
        <taxon>Actinomycetota</taxon>
        <taxon>Actinomycetes</taxon>
        <taxon>Micrococcales</taxon>
        <taxon>Cellulomonadaceae</taxon>
        <taxon>Actinotalea</taxon>
    </lineage>
</organism>
<feature type="transmembrane region" description="Helical" evidence="2">
    <location>
        <begin position="137"/>
        <end position="159"/>
    </location>
</feature>
<feature type="transmembrane region" description="Helical" evidence="2">
    <location>
        <begin position="165"/>
        <end position="183"/>
    </location>
</feature>
<feature type="compositionally biased region" description="Basic and acidic residues" evidence="1">
    <location>
        <begin position="74"/>
        <end position="83"/>
    </location>
</feature>
<evidence type="ECO:0000256" key="2">
    <source>
        <dbReference type="SAM" id="Phobius"/>
    </source>
</evidence>
<dbReference type="Proteomes" id="UP000664209">
    <property type="component" value="Unassembled WGS sequence"/>
</dbReference>
<keyword evidence="2" id="KW-0812">Transmembrane</keyword>
<dbReference type="EMBL" id="JAGEMK010000001">
    <property type="protein sequence ID" value="MBO1750581.1"/>
    <property type="molecule type" value="Genomic_DNA"/>
</dbReference>
<feature type="region of interest" description="Disordered" evidence="1">
    <location>
        <begin position="1"/>
        <end position="110"/>
    </location>
</feature>
<name>A0A939RUY0_9CELL</name>
<keyword evidence="4" id="KW-1185">Reference proteome</keyword>
<evidence type="ECO:0000313" key="4">
    <source>
        <dbReference type="Proteomes" id="UP000664209"/>
    </source>
</evidence>
<accession>A0A939RUY0</accession>